<dbReference type="PROSITE" id="PS50088">
    <property type="entry name" value="ANK_REPEAT"/>
    <property type="match status" value="2"/>
</dbReference>
<evidence type="ECO:0000256" key="2">
    <source>
        <dbReference type="ARBA" id="ARBA00023043"/>
    </source>
</evidence>
<evidence type="ECO:0000313" key="5">
    <source>
        <dbReference type="EMBL" id="KAL3406109.1"/>
    </source>
</evidence>
<feature type="region of interest" description="Disordered" evidence="4">
    <location>
        <begin position="1"/>
        <end position="42"/>
    </location>
</feature>
<dbReference type="InterPro" id="IPR036770">
    <property type="entry name" value="Ankyrin_rpt-contain_sf"/>
</dbReference>
<dbReference type="SMART" id="SM00248">
    <property type="entry name" value="ANK"/>
    <property type="match status" value="6"/>
</dbReference>
<dbReference type="SUPFAM" id="SSF48403">
    <property type="entry name" value="Ankyrin repeat"/>
    <property type="match status" value="1"/>
</dbReference>
<comment type="caution">
    <text evidence="5">The sequence shown here is derived from an EMBL/GenBank/DDBJ whole genome shotgun (WGS) entry which is preliminary data.</text>
</comment>
<proteinExistence type="predicted"/>
<dbReference type="PROSITE" id="PS50297">
    <property type="entry name" value="ANK_REP_REGION"/>
    <property type="match status" value="2"/>
</dbReference>
<evidence type="ECO:0000313" key="6">
    <source>
        <dbReference type="Proteomes" id="UP001627154"/>
    </source>
</evidence>
<keyword evidence="2 3" id="KW-0040">ANK repeat</keyword>
<gene>
    <name evidence="5" type="ORF">TKK_001498</name>
</gene>
<dbReference type="PANTHER" id="PTHR24198">
    <property type="entry name" value="ANKYRIN REPEAT AND PROTEIN KINASE DOMAIN-CONTAINING PROTEIN"/>
    <property type="match status" value="1"/>
</dbReference>
<protein>
    <submittedName>
        <fullName evidence="5">Uncharacterized protein</fullName>
    </submittedName>
</protein>
<accession>A0ABD2XMC0</accession>
<feature type="repeat" description="ANK" evidence="3">
    <location>
        <begin position="356"/>
        <end position="385"/>
    </location>
</feature>
<evidence type="ECO:0000256" key="1">
    <source>
        <dbReference type="ARBA" id="ARBA00022737"/>
    </source>
</evidence>
<keyword evidence="6" id="KW-1185">Reference proteome</keyword>
<dbReference type="PANTHER" id="PTHR24198:SF165">
    <property type="entry name" value="ANKYRIN REPEAT-CONTAINING PROTEIN-RELATED"/>
    <property type="match status" value="1"/>
</dbReference>
<dbReference type="Pfam" id="PF00023">
    <property type="entry name" value="Ank"/>
    <property type="match status" value="1"/>
</dbReference>
<reference evidence="5 6" key="1">
    <citation type="journal article" date="2024" name="bioRxiv">
        <title>A reference genome for Trichogramma kaykai: A tiny desert-dwelling parasitoid wasp with competing sex-ratio distorters.</title>
        <authorList>
            <person name="Culotta J."/>
            <person name="Lindsey A.R."/>
        </authorList>
    </citation>
    <scope>NUCLEOTIDE SEQUENCE [LARGE SCALE GENOMIC DNA]</scope>
    <source>
        <strain evidence="5 6">KSX58</strain>
    </source>
</reference>
<dbReference type="EMBL" id="JBJJXI010000019">
    <property type="protein sequence ID" value="KAL3406109.1"/>
    <property type="molecule type" value="Genomic_DNA"/>
</dbReference>
<sequence>MSRSNDESDESSHDENEEDESSDEEDEFDASLDIDSDYYEDLDDDDLEPVEQLMNLFLDVDVEVKRERRDFLEELAPLIADWDGDYPDLGDIFETEEMDCLLSEAVTCTNRRQDDPGKLFLEFVVSCGYKDEPGQDVGRRRSTAVHRAARREFFDEIVRELFKIYDKCEVNYADELGLTHFHAACQAGCKDVVAKFLELGVDPNLRVPESGNTALHLTQSAEVFELLLRRGADPNAANYMGFTPLHVICESNGFHDDDLAESLFKVADERRLEVLVDARDWEGWTPLHLSLCRGHRHLTELLLRRGADPNAAADDGSTPLHIVCTDCIDESELSEILFRISDERQRAVRVDAVDGKGRTPLQMAVANFLLNTVEILLDRGADLSIFVFPSASQLAAGFRPHLDEVFMNFKLRIASGALVVVERLEKEGYELDRAGALRIMEFYNKYQLWNKSADLYALLLGNEEFAARMKSTRINKSSLTLYELLRMAPAEAAKRLACRDYFEFARQSDFVGLPDTGKMIITTQLCEILSRRFFRRWALDCLQELIRHRLPILCCDSILEKLANEDLWRVCVAAALGQNQERDNDHKGVKTNVIIKRNDERPVRAKKAPKRQQDYVR</sequence>
<organism evidence="5 6">
    <name type="scientific">Trichogramma kaykai</name>
    <dbReference type="NCBI Taxonomy" id="54128"/>
    <lineage>
        <taxon>Eukaryota</taxon>
        <taxon>Metazoa</taxon>
        <taxon>Ecdysozoa</taxon>
        <taxon>Arthropoda</taxon>
        <taxon>Hexapoda</taxon>
        <taxon>Insecta</taxon>
        <taxon>Pterygota</taxon>
        <taxon>Neoptera</taxon>
        <taxon>Endopterygota</taxon>
        <taxon>Hymenoptera</taxon>
        <taxon>Apocrita</taxon>
        <taxon>Proctotrupomorpha</taxon>
        <taxon>Chalcidoidea</taxon>
        <taxon>Trichogrammatidae</taxon>
        <taxon>Trichogramma</taxon>
    </lineage>
</organism>
<dbReference type="Pfam" id="PF12796">
    <property type="entry name" value="Ank_2"/>
    <property type="match status" value="2"/>
</dbReference>
<dbReference type="InterPro" id="IPR002110">
    <property type="entry name" value="Ankyrin_rpt"/>
</dbReference>
<dbReference type="AlphaFoldDB" id="A0ABD2XMC0"/>
<feature type="compositionally biased region" description="Basic and acidic residues" evidence="4">
    <location>
        <begin position="1"/>
        <end position="14"/>
    </location>
</feature>
<dbReference type="Gene3D" id="1.25.40.20">
    <property type="entry name" value="Ankyrin repeat-containing domain"/>
    <property type="match status" value="2"/>
</dbReference>
<dbReference type="Proteomes" id="UP001627154">
    <property type="component" value="Unassembled WGS sequence"/>
</dbReference>
<keyword evidence="1" id="KW-0677">Repeat</keyword>
<feature type="compositionally biased region" description="Acidic residues" evidence="4">
    <location>
        <begin position="15"/>
        <end position="42"/>
    </location>
</feature>
<evidence type="ECO:0000256" key="4">
    <source>
        <dbReference type="SAM" id="MobiDB-lite"/>
    </source>
</evidence>
<evidence type="ECO:0000256" key="3">
    <source>
        <dbReference type="PROSITE-ProRule" id="PRU00023"/>
    </source>
</evidence>
<feature type="repeat" description="ANK" evidence="3">
    <location>
        <begin position="282"/>
        <end position="314"/>
    </location>
</feature>
<name>A0ABD2XMC0_9HYME</name>